<accession>A0ABD6A834</accession>
<evidence type="ECO:0000313" key="3">
    <source>
        <dbReference type="EMBL" id="MFC7316370.1"/>
    </source>
</evidence>
<dbReference type="Proteomes" id="UP001596547">
    <property type="component" value="Unassembled WGS sequence"/>
</dbReference>
<dbReference type="Pfam" id="PF20068">
    <property type="entry name" value="Amphi-Trp"/>
    <property type="match status" value="1"/>
</dbReference>
<dbReference type="RefSeq" id="WP_276304372.1">
    <property type="nucleotide sequence ID" value="NZ_CP119992.1"/>
</dbReference>
<gene>
    <name evidence="3" type="ORF">ACFQPE_06105</name>
</gene>
<sequence length="157" mass="16048">MSKIDAEREMSRAEVAAYLREFANRLDGGGSAGMGGAEADRTRTAGSADTGGATSDAGGTPTVTGTDDATRSPESERAGDASRSEGRTGEGGRSAASEKVTIVVGNDSATVNPPETVDFAVEVSGSDPVLGAGRQGVEFGIYWRGDQVEEDDEISIK</sequence>
<feature type="domain" description="Amphi-Trp" evidence="2">
    <location>
        <begin position="96"/>
        <end position="156"/>
    </location>
</feature>
<proteinExistence type="predicted"/>
<keyword evidence="4" id="KW-1185">Reference proteome</keyword>
<feature type="compositionally biased region" description="Gly residues" evidence="1">
    <location>
        <begin position="27"/>
        <end position="36"/>
    </location>
</feature>
<evidence type="ECO:0000256" key="1">
    <source>
        <dbReference type="SAM" id="MobiDB-lite"/>
    </source>
</evidence>
<organism evidence="3 4">
    <name type="scientific">Halomarina halobia</name>
    <dbReference type="NCBI Taxonomy" id="3033386"/>
    <lineage>
        <taxon>Archaea</taxon>
        <taxon>Methanobacteriati</taxon>
        <taxon>Methanobacteriota</taxon>
        <taxon>Stenosarchaea group</taxon>
        <taxon>Halobacteria</taxon>
        <taxon>Halobacteriales</taxon>
        <taxon>Natronomonadaceae</taxon>
        <taxon>Halomarina</taxon>
    </lineage>
</organism>
<reference evidence="3 4" key="1">
    <citation type="journal article" date="2019" name="Int. J. Syst. Evol. Microbiol.">
        <title>The Global Catalogue of Microorganisms (GCM) 10K type strain sequencing project: providing services to taxonomists for standard genome sequencing and annotation.</title>
        <authorList>
            <consortium name="The Broad Institute Genomics Platform"/>
            <consortium name="The Broad Institute Genome Sequencing Center for Infectious Disease"/>
            <person name="Wu L."/>
            <person name="Ma J."/>
        </authorList>
    </citation>
    <scope>NUCLEOTIDE SEQUENCE [LARGE SCALE GENOMIC DNA]</scope>
    <source>
        <strain evidence="3 4">PSR21</strain>
    </source>
</reference>
<feature type="region of interest" description="Disordered" evidence="1">
    <location>
        <begin position="25"/>
        <end position="99"/>
    </location>
</feature>
<feature type="compositionally biased region" description="Basic and acidic residues" evidence="1">
    <location>
        <begin position="68"/>
        <end position="90"/>
    </location>
</feature>
<name>A0ABD6A834_9EURY</name>
<dbReference type="AlphaFoldDB" id="A0ABD6A834"/>
<dbReference type="InterPro" id="IPR027598">
    <property type="entry name" value="Amphi-Trp_dom"/>
</dbReference>
<dbReference type="EMBL" id="JBHTBF010000002">
    <property type="protein sequence ID" value="MFC7316370.1"/>
    <property type="molecule type" value="Genomic_DNA"/>
</dbReference>
<protein>
    <submittedName>
        <fullName evidence="3">Amphi-Trp domain-containing protein</fullName>
    </submittedName>
</protein>
<evidence type="ECO:0000259" key="2">
    <source>
        <dbReference type="Pfam" id="PF20068"/>
    </source>
</evidence>
<dbReference type="GeneID" id="79313912"/>
<feature type="compositionally biased region" description="Low complexity" evidence="1">
    <location>
        <begin position="44"/>
        <end position="60"/>
    </location>
</feature>
<comment type="caution">
    <text evidence="3">The sequence shown here is derived from an EMBL/GenBank/DDBJ whole genome shotgun (WGS) entry which is preliminary data.</text>
</comment>
<evidence type="ECO:0000313" key="4">
    <source>
        <dbReference type="Proteomes" id="UP001596547"/>
    </source>
</evidence>